<feature type="region of interest" description="Disordered" evidence="1">
    <location>
        <begin position="38"/>
        <end position="112"/>
    </location>
</feature>
<dbReference type="OrthoDB" id="9812722at2"/>
<dbReference type="Pfam" id="PF12118">
    <property type="entry name" value="SprA-related"/>
    <property type="match status" value="1"/>
</dbReference>
<feature type="compositionally biased region" description="Basic and acidic residues" evidence="1">
    <location>
        <begin position="41"/>
        <end position="54"/>
    </location>
</feature>
<gene>
    <name evidence="2" type="ORF">EIK76_16560</name>
</gene>
<name>A0A3P3QCH5_9GAMM</name>
<evidence type="ECO:0000313" key="2">
    <source>
        <dbReference type="EMBL" id="RRJ18831.1"/>
    </source>
</evidence>
<reference evidence="2 3" key="1">
    <citation type="submission" date="2018-11" db="EMBL/GenBank/DDBJ databases">
        <title>Draft genome analysis of Rheinheimera mesophila isolated from an industrial waste site.</title>
        <authorList>
            <person name="Yu Q."/>
            <person name="Qi Y."/>
            <person name="Zhang H."/>
            <person name="Lu Y."/>
            <person name="Pu J."/>
        </authorList>
    </citation>
    <scope>NUCLEOTIDE SEQUENCE [LARGE SCALE GENOMIC DNA]</scope>
    <source>
        <strain evidence="2 3">IITR13</strain>
    </source>
</reference>
<comment type="caution">
    <text evidence="2">The sequence shown here is derived from an EMBL/GenBank/DDBJ whole genome shotgun (WGS) entry which is preliminary data.</text>
</comment>
<keyword evidence="3" id="KW-1185">Reference proteome</keyword>
<accession>A0A3P3QCH5</accession>
<dbReference type="Proteomes" id="UP000276260">
    <property type="component" value="Unassembled WGS sequence"/>
</dbReference>
<sequence>MLLTSNYPNVPLHTGNPALDMARRDNLRREVIEPVAAMERSAAEKGLMADEKSRNGNGSTPTTYEDVKTKGLEYRQAVVEKDPQSGSEQEKQSSSGQQKDDPQQQKEQQAEEKRIAELKARDQEVKVHEQAHAAIGGQYASAPSYEYETGPDGQQYAVAGEVRIDVSEVPNDPRATIQKMQQVKAAALAPAEPSNADRAVAAQASRTLMEAQAELAAEIGQMAISGAGQSTKGSAAEWQPFAAPVNNEANDFIPADFRSLQRDPLMSLRSDVISGFYARATQPAERPLLQMA</sequence>
<feature type="compositionally biased region" description="Basic and acidic residues" evidence="1">
    <location>
        <begin position="65"/>
        <end position="91"/>
    </location>
</feature>
<dbReference type="RefSeq" id="WP_046519798.1">
    <property type="nucleotide sequence ID" value="NZ_LAVS01000018.1"/>
</dbReference>
<dbReference type="AlphaFoldDB" id="A0A3P3QCH5"/>
<proteinExistence type="predicted"/>
<protein>
    <recommendedName>
        <fullName evidence="4">Catalase</fullName>
    </recommendedName>
</protein>
<feature type="compositionally biased region" description="Basic and acidic residues" evidence="1">
    <location>
        <begin position="98"/>
        <end position="112"/>
    </location>
</feature>
<organism evidence="2 3">
    <name type="scientific">Rheinheimera mesophila</name>
    <dbReference type="NCBI Taxonomy" id="1547515"/>
    <lineage>
        <taxon>Bacteria</taxon>
        <taxon>Pseudomonadati</taxon>
        <taxon>Pseudomonadota</taxon>
        <taxon>Gammaproteobacteria</taxon>
        <taxon>Chromatiales</taxon>
        <taxon>Chromatiaceae</taxon>
        <taxon>Rheinheimera</taxon>
    </lineage>
</organism>
<dbReference type="InterPro" id="IPR021973">
    <property type="entry name" value="SprA-related"/>
</dbReference>
<evidence type="ECO:0008006" key="4">
    <source>
        <dbReference type="Google" id="ProtNLM"/>
    </source>
</evidence>
<evidence type="ECO:0000313" key="3">
    <source>
        <dbReference type="Proteomes" id="UP000276260"/>
    </source>
</evidence>
<evidence type="ECO:0000256" key="1">
    <source>
        <dbReference type="SAM" id="MobiDB-lite"/>
    </source>
</evidence>
<dbReference type="EMBL" id="RRCF01000006">
    <property type="protein sequence ID" value="RRJ18831.1"/>
    <property type="molecule type" value="Genomic_DNA"/>
</dbReference>